<dbReference type="Proteomes" id="UP001524569">
    <property type="component" value="Unassembled WGS sequence"/>
</dbReference>
<sequence length="137" mass="15827">MTEDFLDSHQRHWDDAERLYVANRWANADHLYGLAAECGLKGLIEKLEGRSLTSDERVHVMEGRKPSNAWDKFESCRHGKTHGCKFVMPASNPFTNWDVSQRYYNQSQFDQARVDPHREGAKMVSRFIAIADQEGLL</sequence>
<accession>A0ABT1UJN2</accession>
<proteinExistence type="predicted"/>
<dbReference type="RefSeq" id="WP_256611168.1">
    <property type="nucleotide sequence ID" value="NZ_JANIBM010000013.1"/>
</dbReference>
<evidence type="ECO:0000313" key="2">
    <source>
        <dbReference type="Proteomes" id="UP001524569"/>
    </source>
</evidence>
<organism evidence="1 2">
    <name type="scientific">Methylomonas aurea</name>
    <dbReference type="NCBI Taxonomy" id="2952224"/>
    <lineage>
        <taxon>Bacteria</taxon>
        <taxon>Pseudomonadati</taxon>
        <taxon>Pseudomonadota</taxon>
        <taxon>Gammaproteobacteria</taxon>
        <taxon>Methylococcales</taxon>
        <taxon>Methylococcaceae</taxon>
        <taxon>Methylomonas</taxon>
    </lineage>
</organism>
<keyword evidence="2" id="KW-1185">Reference proteome</keyword>
<gene>
    <name evidence="1" type="ORF">NP603_12245</name>
</gene>
<dbReference type="EMBL" id="JANIBM010000013">
    <property type="protein sequence ID" value="MCQ8181880.1"/>
    <property type="molecule type" value="Genomic_DNA"/>
</dbReference>
<name>A0ABT1UJN2_9GAMM</name>
<protein>
    <recommendedName>
        <fullName evidence="3">SAM-dependent methyltransferase</fullName>
    </recommendedName>
</protein>
<comment type="caution">
    <text evidence="1">The sequence shown here is derived from an EMBL/GenBank/DDBJ whole genome shotgun (WGS) entry which is preliminary data.</text>
</comment>
<reference evidence="1 2" key="1">
    <citation type="submission" date="2022-07" db="EMBL/GenBank/DDBJ databases">
        <title>Methylomonas rivi sp. nov., Methylomonas rosea sp. nov., Methylomonas aureus sp. nov. and Methylomonas subterranea sp. nov., four novel methanotrophs isolated from a freshwater creek and the deep terrestrial subsurface.</title>
        <authorList>
            <person name="Abin C."/>
            <person name="Sankaranarayanan K."/>
            <person name="Garner C."/>
            <person name="Sindelar R."/>
            <person name="Kotary K."/>
            <person name="Garner R."/>
            <person name="Barclay S."/>
            <person name="Lawson P."/>
            <person name="Krumholz L."/>
        </authorList>
    </citation>
    <scope>NUCLEOTIDE SEQUENCE [LARGE SCALE GENOMIC DNA]</scope>
    <source>
        <strain evidence="1 2">SURF-1</strain>
    </source>
</reference>
<evidence type="ECO:0000313" key="1">
    <source>
        <dbReference type="EMBL" id="MCQ8181880.1"/>
    </source>
</evidence>
<evidence type="ECO:0008006" key="3">
    <source>
        <dbReference type="Google" id="ProtNLM"/>
    </source>
</evidence>